<organism evidence="1 2">
    <name type="scientific">Colletotrichum gloeosporioides (strain Cg-14)</name>
    <name type="common">Anthracnose fungus</name>
    <name type="synonym">Glomerella cingulata</name>
    <dbReference type="NCBI Taxonomy" id="1237896"/>
    <lineage>
        <taxon>Eukaryota</taxon>
        <taxon>Fungi</taxon>
        <taxon>Dikarya</taxon>
        <taxon>Ascomycota</taxon>
        <taxon>Pezizomycotina</taxon>
        <taxon>Sordariomycetes</taxon>
        <taxon>Hypocreomycetidae</taxon>
        <taxon>Glomerellales</taxon>
        <taxon>Glomerellaceae</taxon>
        <taxon>Colletotrichum</taxon>
        <taxon>Colletotrichum gloeosporioides species complex</taxon>
    </lineage>
</organism>
<evidence type="ECO:0000313" key="2">
    <source>
        <dbReference type="Proteomes" id="UP000015530"/>
    </source>
</evidence>
<evidence type="ECO:0000313" key="1">
    <source>
        <dbReference type="EMBL" id="EQB48409.1"/>
    </source>
</evidence>
<dbReference type="EMBL" id="AMYD01002631">
    <property type="protein sequence ID" value="EQB48409.1"/>
    <property type="molecule type" value="Genomic_DNA"/>
</dbReference>
<dbReference type="HOGENOM" id="CLU_3435041_0_0_1"/>
<dbReference type="Proteomes" id="UP000015530">
    <property type="component" value="Unassembled WGS sequence"/>
</dbReference>
<comment type="caution">
    <text evidence="1">The sequence shown here is derived from an EMBL/GenBank/DDBJ whole genome shotgun (WGS) entry which is preliminary data.</text>
</comment>
<proteinExistence type="predicted"/>
<protein>
    <submittedName>
        <fullName evidence="1">Uncharacterized protein</fullName>
    </submittedName>
</protein>
<accession>T0K8Q5</accession>
<sequence length="14" mass="1709">MSRFVKPYVHCIKT</sequence>
<reference evidence="2" key="1">
    <citation type="journal article" date="2013" name="Mol. Plant Microbe Interact.">
        <title>Global aspects of pacC regulation of pathogenicity genes in Colletotrichum gloeosporioides as revealed by transcriptome analysis.</title>
        <authorList>
            <person name="Alkan N."/>
            <person name="Meng X."/>
            <person name="Friedlander G."/>
            <person name="Reuveni E."/>
            <person name="Sukno S."/>
            <person name="Sherman A."/>
            <person name="Thon M."/>
            <person name="Fluhr R."/>
            <person name="Prusky D."/>
        </authorList>
    </citation>
    <scope>NUCLEOTIDE SEQUENCE [LARGE SCALE GENOMIC DNA]</scope>
    <source>
        <strain evidence="2">Cg-14</strain>
    </source>
</reference>
<name>T0K8Q5_COLGC</name>
<gene>
    <name evidence="1" type="ORF">CGLO_12361</name>
</gene>